<sequence>MAALPAPVRVSPLIKASRWSFLVLGIMWGASRHRSITKKEISIREYEAKQKVIRDAQKAVEKNRANRSEMLYMAKESGVKIPADFDQRYPPT</sequence>
<comment type="subunit">
    <text evidence="15">F-type ATPases have 2 components, CF(1) - the catalytic core - and CF(0) - the membrane proton channel. CF(1) and CF(0) have multiple subunits.</text>
</comment>
<dbReference type="Proteomes" id="UP000014500">
    <property type="component" value="Unassembled WGS sequence"/>
</dbReference>
<evidence type="ECO:0000256" key="6">
    <source>
        <dbReference type="ARBA" id="ARBA00022792"/>
    </source>
</evidence>
<dbReference type="EMBL" id="JH431607">
    <property type="status" value="NOT_ANNOTATED_CDS"/>
    <property type="molecule type" value="Genomic_DNA"/>
</dbReference>
<reference evidence="17" key="1">
    <citation type="submission" date="2011-05" db="EMBL/GenBank/DDBJ databases">
        <authorList>
            <person name="Richards S.R."/>
            <person name="Qu J."/>
            <person name="Jiang H."/>
            <person name="Jhangiani S.N."/>
            <person name="Agravi P."/>
            <person name="Goodspeed R."/>
            <person name="Gross S."/>
            <person name="Mandapat C."/>
            <person name="Jackson L."/>
            <person name="Mathew T."/>
            <person name="Pu L."/>
            <person name="Thornton R."/>
            <person name="Saada N."/>
            <person name="Wilczek-Boney K.B."/>
            <person name="Lee S."/>
            <person name="Kovar C."/>
            <person name="Wu Y."/>
            <person name="Scherer S.E."/>
            <person name="Worley K.C."/>
            <person name="Muzny D.M."/>
            <person name="Gibbs R."/>
        </authorList>
    </citation>
    <scope>NUCLEOTIDE SEQUENCE</scope>
    <source>
        <strain evidence="17">Brora</strain>
    </source>
</reference>
<keyword evidence="10" id="KW-0472">Membrane</keyword>
<comment type="function">
    <text evidence="12 15">Subunit e, of the mitochondrial membrane ATP synthase complex (F(1)F(0) ATP synthase or Complex V) that produces ATP from ADP in the presence of a proton gradient across the membrane which is generated by electron transport complexes of the respiratory chain. ATP synthase complex consist of a soluble F(1) head domain - the catalytic core - and a membrane F(1) domain - the membrane proton channel. These two domains are linked by a central stalk rotating inside the F(1) region and a stationary peripheral stalk. During catalysis, ATP synthesis in the catalytic domain of F(1) is coupled via a rotary mechanism of the central stalk subunits to proton translocation. In vivo, can only synthesize ATP although its ATP hydrolase activity can be activated artificially in vitro. Part of the complex F(0) domain.</text>
</comment>
<dbReference type="STRING" id="126957.T1IW48"/>
<evidence type="ECO:0000256" key="11">
    <source>
        <dbReference type="ARBA" id="ARBA00023310"/>
    </source>
</evidence>
<evidence type="ECO:0000256" key="7">
    <source>
        <dbReference type="ARBA" id="ARBA00022990"/>
    </source>
</evidence>
<dbReference type="eggNOG" id="KOG4326">
    <property type="taxonomic scope" value="Eukaryota"/>
</dbReference>
<dbReference type="GO" id="GO:0015078">
    <property type="term" value="F:proton transmembrane transporter activity"/>
    <property type="evidence" value="ECO:0007669"/>
    <property type="project" value="InterPro"/>
</dbReference>
<comment type="subcellular location">
    <subcellularLocation>
        <location evidence="1 15">Mitochondrion inner membrane</location>
    </subcellularLocation>
</comment>
<keyword evidence="11 15" id="KW-0066">ATP synthesis</keyword>
<evidence type="ECO:0000256" key="13">
    <source>
        <dbReference type="ARBA" id="ARBA00064647"/>
    </source>
</evidence>
<evidence type="ECO:0000256" key="8">
    <source>
        <dbReference type="ARBA" id="ARBA00023065"/>
    </source>
</evidence>
<evidence type="ECO:0000256" key="9">
    <source>
        <dbReference type="ARBA" id="ARBA00023128"/>
    </source>
</evidence>
<evidence type="ECO:0000256" key="14">
    <source>
        <dbReference type="ARBA" id="ARBA00074682"/>
    </source>
</evidence>
<accession>T1IW48</accession>
<keyword evidence="5 15" id="KW-0375">Hydrogen ion transport</keyword>
<dbReference type="InterPro" id="IPR008386">
    <property type="entry name" value="ATP_synth_F0_esu_mt"/>
</dbReference>
<dbReference type="GO" id="GO:0015986">
    <property type="term" value="P:proton motive force-driven ATP synthesis"/>
    <property type="evidence" value="ECO:0007669"/>
    <property type="project" value="InterPro"/>
</dbReference>
<evidence type="ECO:0000256" key="3">
    <source>
        <dbReference type="ARBA" id="ARBA00022448"/>
    </source>
</evidence>
<dbReference type="GO" id="GO:0045259">
    <property type="term" value="C:proton-transporting ATP synthase complex"/>
    <property type="evidence" value="ECO:0007669"/>
    <property type="project" value="UniProtKB-UniRule"/>
</dbReference>
<dbReference type="OMA" id="FCRWSLL"/>
<evidence type="ECO:0000256" key="2">
    <source>
        <dbReference type="ARBA" id="ARBA00007333"/>
    </source>
</evidence>
<evidence type="ECO:0000313" key="17">
    <source>
        <dbReference type="Proteomes" id="UP000014500"/>
    </source>
</evidence>
<dbReference type="PhylomeDB" id="T1IW48"/>
<comment type="subunit">
    <text evidence="13">Component of the ATP synthase complex composed at least of ATP5F1A/subunit alpha, ATP5F1B/subunit beta, ATP5MC1/subunit c (homooctomer), MT-ATP6/subunit a, MT-ATP8/subunit 8, ATP5ME/subunit e, ATP5MF/subunit f, ATP5MG/subunit g, ATP5MK/subunit k, ATP5MJ/subunit j, ATP5F1C/subunit gamma, ATP5F1D/subunit delta, ATP5F1E/subunit epsilon, ATP5PF/subunit F6, ATP5PB/subunit b, ATP5PD/subunit d, ATP5PO/subunit OSCP. ATP synthase complex consists of a soluble F(1) head domain (subunits alpha(3) and beta(3)) - the catalytic core - and a membrane F(0) domain - the membrane proton channel (subunits c, a, 8, e, f, g, k and j). These two domains are linked by a central stalk (subunits gamma, delta, and epsilon) rotating inside the F1 region and a stationary peripheral stalk (subunits F6, b, d, and OSCP).</text>
</comment>
<evidence type="ECO:0000256" key="10">
    <source>
        <dbReference type="ARBA" id="ARBA00023136"/>
    </source>
</evidence>
<keyword evidence="6 15" id="KW-0999">Mitochondrion inner membrane</keyword>
<proteinExistence type="inferred from homology"/>
<keyword evidence="4 15" id="KW-0138">CF(0)</keyword>
<name>T1IW48_STRMM</name>
<keyword evidence="17" id="KW-1185">Reference proteome</keyword>
<dbReference type="PANTHER" id="PTHR12427:SF1">
    <property type="entry name" value="ATP SYNTHASE SUBUNIT E, MITOCHONDRIAL"/>
    <property type="match status" value="1"/>
</dbReference>
<evidence type="ECO:0000256" key="1">
    <source>
        <dbReference type="ARBA" id="ARBA00004273"/>
    </source>
</evidence>
<evidence type="ECO:0000256" key="4">
    <source>
        <dbReference type="ARBA" id="ARBA00022547"/>
    </source>
</evidence>
<dbReference type="GO" id="GO:0005743">
    <property type="term" value="C:mitochondrial inner membrane"/>
    <property type="evidence" value="ECO:0007669"/>
    <property type="project" value="UniProtKB-SubCell"/>
</dbReference>
<reference evidence="16" key="2">
    <citation type="submission" date="2015-02" db="UniProtKB">
        <authorList>
            <consortium name="EnsemblMetazoa"/>
        </authorList>
    </citation>
    <scope>IDENTIFICATION</scope>
</reference>
<evidence type="ECO:0000256" key="12">
    <source>
        <dbReference type="ARBA" id="ARBA00057306"/>
    </source>
</evidence>
<keyword evidence="3 15" id="KW-0813">Transport</keyword>
<evidence type="ECO:0000256" key="15">
    <source>
        <dbReference type="RuleBase" id="RU367005"/>
    </source>
</evidence>
<dbReference type="EnsemblMetazoa" id="SMAR005408-RA">
    <property type="protein sequence ID" value="SMAR005408-PA"/>
    <property type="gene ID" value="SMAR005408"/>
</dbReference>
<dbReference type="HOGENOM" id="CLU_180903_1_0_1"/>
<organism evidence="16 17">
    <name type="scientific">Strigamia maritima</name>
    <name type="common">European centipede</name>
    <name type="synonym">Geophilus maritimus</name>
    <dbReference type="NCBI Taxonomy" id="126957"/>
    <lineage>
        <taxon>Eukaryota</taxon>
        <taxon>Metazoa</taxon>
        <taxon>Ecdysozoa</taxon>
        <taxon>Arthropoda</taxon>
        <taxon>Myriapoda</taxon>
        <taxon>Chilopoda</taxon>
        <taxon>Pleurostigmophora</taxon>
        <taxon>Geophilomorpha</taxon>
        <taxon>Linotaeniidae</taxon>
        <taxon>Strigamia</taxon>
    </lineage>
</organism>
<keyword evidence="7" id="KW-0007">Acetylation</keyword>
<evidence type="ECO:0000256" key="5">
    <source>
        <dbReference type="ARBA" id="ARBA00022781"/>
    </source>
</evidence>
<comment type="similarity">
    <text evidence="2 15">Belongs to the ATPase e subunit family.</text>
</comment>
<dbReference type="Pfam" id="PF05680">
    <property type="entry name" value="ATP-synt_E"/>
    <property type="match status" value="1"/>
</dbReference>
<dbReference type="AlphaFoldDB" id="T1IW48"/>
<protein>
    <recommendedName>
        <fullName evidence="14 15">ATP synthase F(0) complex subunit e, mitochondrial</fullName>
    </recommendedName>
</protein>
<keyword evidence="8 15" id="KW-0406">Ion transport</keyword>
<keyword evidence="9 15" id="KW-0496">Mitochondrion</keyword>
<dbReference type="PANTHER" id="PTHR12427">
    <property type="entry name" value="ATP SYNTHASE E CHAIN, MITOCHONDRIAL"/>
    <property type="match status" value="1"/>
</dbReference>
<evidence type="ECO:0000313" key="16">
    <source>
        <dbReference type="EnsemblMetazoa" id="SMAR005408-PA"/>
    </source>
</evidence>